<name>A0A5K7X8B1_9BACT</name>
<proteinExistence type="predicted"/>
<reference evidence="2" key="1">
    <citation type="submission" date="2019-10" db="EMBL/GenBank/DDBJ databases">
        <title>Lacipirellula parvula gen. nov., sp. nov., representing a lineage of planctomycetes widespread in freshwater anoxic habitats, and description of the family Lacipirellulaceae.</title>
        <authorList>
            <person name="Dedysh S.N."/>
            <person name="Kulichevskaya I.S."/>
            <person name="Beletsky A.V."/>
            <person name="Rakitin A.L."/>
            <person name="Mardanov A.V."/>
            <person name="Ivanova A.A."/>
            <person name="Saltykova V.X."/>
            <person name="Rijpstra W.I.C."/>
            <person name="Sinninghe Damste J.S."/>
            <person name="Ravin N.V."/>
        </authorList>
    </citation>
    <scope>NUCLEOTIDE SEQUENCE [LARGE SCALE GENOMIC DNA]</scope>
    <source>
        <strain evidence="2">PX69</strain>
    </source>
</reference>
<dbReference type="AlphaFoldDB" id="A0A5K7X8B1"/>
<protein>
    <submittedName>
        <fullName evidence="1">Uncharacterized protein</fullName>
    </submittedName>
</protein>
<accession>A0A5K7X8B1</accession>
<sequence>MLETPVRPCTAGSNDENGILVVDLNSRHGREWRANCDCGTHHPLSIHKRLPQVISNKPLRLSCCNVGSKIDAFQSRFATVKSDRFPRDAPAKVTFP</sequence>
<gene>
    <name evidence="1" type="ORF">PLANPX_2400</name>
</gene>
<dbReference type="Proteomes" id="UP000326837">
    <property type="component" value="Chromosome"/>
</dbReference>
<dbReference type="EMBL" id="AP021861">
    <property type="protein sequence ID" value="BBO32788.1"/>
    <property type="molecule type" value="Genomic_DNA"/>
</dbReference>
<organism evidence="1 2">
    <name type="scientific">Lacipirellula parvula</name>
    <dbReference type="NCBI Taxonomy" id="2650471"/>
    <lineage>
        <taxon>Bacteria</taxon>
        <taxon>Pseudomonadati</taxon>
        <taxon>Planctomycetota</taxon>
        <taxon>Planctomycetia</taxon>
        <taxon>Pirellulales</taxon>
        <taxon>Lacipirellulaceae</taxon>
        <taxon>Lacipirellula</taxon>
    </lineage>
</organism>
<dbReference type="KEGG" id="lpav:PLANPX_2400"/>
<evidence type="ECO:0000313" key="2">
    <source>
        <dbReference type="Proteomes" id="UP000326837"/>
    </source>
</evidence>
<keyword evidence="2" id="KW-1185">Reference proteome</keyword>
<evidence type="ECO:0000313" key="1">
    <source>
        <dbReference type="EMBL" id="BBO32788.1"/>
    </source>
</evidence>